<feature type="domain" description="XdhC Rossmann" evidence="2">
    <location>
        <begin position="14"/>
        <end position="42"/>
    </location>
</feature>
<comment type="caution">
    <text evidence="3">The sequence shown here is derived from an EMBL/GenBank/DDBJ whole genome shotgun (WGS) entry which is preliminary data.</text>
</comment>
<gene>
    <name evidence="3" type="ORF">CLV70_12822</name>
</gene>
<accession>A0A2T0RF94</accession>
<name>A0A2T0RF94_9ACTN</name>
<keyword evidence="4" id="KW-1185">Reference proteome</keyword>
<dbReference type="OrthoDB" id="5242066at2"/>
<evidence type="ECO:0000313" key="3">
    <source>
        <dbReference type="EMBL" id="PRY19809.1"/>
    </source>
</evidence>
<dbReference type="Proteomes" id="UP000239209">
    <property type="component" value="Unassembled WGS sequence"/>
</dbReference>
<evidence type="ECO:0000256" key="1">
    <source>
        <dbReference type="SAM" id="MobiDB-lite"/>
    </source>
</evidence>
<dbReference type="AlphaFoldDB" id="A0A2T0RF94"/>
<evidence type="ECO:0000259" key="2">
    <source>
        <dbReference type="Pfam" id="PF13478"/>
    </source>
</evidence>
<dbReference type="EMBL" id="PVZG01000028">
    <property type="protein sequence ID" value="PRY19809.1"/>
    <property type="molecule type" value="Genomic_DNA"/>
</dbReference>
<proteinExistence type="predicted"/>
<dbReference type="Gene3D" id="3.40.50.720">
    <property type="entry name" value="NAD(P)-binding Rossmann-like Domain"/>
    <property type="match status" value="1"/>
</dbReference>
<dbReference type="Pfam" id="PF13478">
    <property type="entry name" value="XdhC_C"/>
    <property type="match status" value="1"/>
</dbReference>
<dbReference type="InterPro" id="IPR027051">
    <property type="entry name" value="XdhC_Rossmann_dom"/>
</dbReference>
<organism evidence="3 4">
    <name type="scientific">Pseudosporangium ferrugineum</name>
    <dbReference type="NCBI Taxonomy" id="439699"/>
    <lineage>
        <taxon>Bacteria</taxon>
        <taxon>Bacillati</taxon>
        <taxon>Actinomycetota</taxon>
        <taxon>Actinomycetes</taxon>
        <taxon>Micromonosporales</taxon>
        <taxon>Micromonosporaceae</taxon>
        <taxon>Pseudosporangium</taxon>
    </lineage>
</organism>
<reference evidence="3 4" key="1">
    <citation type="submission" date="2018-03" db="EMBL/GenBank/DDBJ databases">
        <title>Genomic Encyclopedia of Archaeal and Bacterial Type Strains, Phase II (KMG-II): from individual species to whole genera.</title>
        <authorList>
            <person name="Goeker M."/>
        </authorList>
    </citation>
    <scope>NUCLEOTIDE SEQUENCE [LARGE SCALE GENOMIC DNA]</scope>
    <source>
        <strain evidence="3 4">DSM 45348</strain>
    </source>
</reference>
<feature type="region of interest" description="Disordered" evidence="1">
    <location>
        <begin position="1"/>
        <end position="24"/>
    </location>
</feature>
<dbReference type="RefSeq" id="WP_158277902.1">
    <property type="nucleotide sequence ID" value="NZ_PVZG01000028.1"/>
</dbReference>
<sequence length="50" mass="5144">MNSLLAEALGDRPRPGTVHAPAGLDLGARTPAEIATAVIGQILSVRPRRG</sequence>
<evidence type="ECO:0000313" key="4">
    <source>
        <dbReference type="Proteomes" id="UP000239209"/>
    </source>
</evidence>
<protein>
    <submittedName>
        <fullName evidence="3">XdhC-like protein</fullName>
    </submittedName>
</protein>